<dbReference type="PROSITE" id="PS50011">
    <property type="entry name" value="PROTEIN_KINASE_DOM"/>
    <property type="match status" value="1"/>
</dbReference>
<dbReference type="InterPro" id="IPR050538">
    <property type="entry name" value="MAP_kinase_kinase_kinase"/>
</dbReference>
<dbReference type="AlphaFoldDB" id="A0A4Y7TLV0"/>
<evidence type="ECO:0000256" key="3">
    <source>
        <dbReference type="ARBA" id="ARBA00022741"/>
    </source>
</evidence>
<dbReference type="InterPro" id="IPR008271">
    <property type="entry name" value="Ser/Thr_kinase_AS"/>
</dbReference>
<keyword evidence="5 6" id="KW-0067">ATP-binding</keyword>
<evidence type="ECO:0000256" key="1">
    <source>
        <dbReference type="ARBA" id="ARBA00006529"/>
    </source>
</evidence>
<dbReference type="SMART" id="SM00220">
    <property type="entry name" value="S_TKc"/>
    <property type="match status" value="1"/>
</dbReference>
<feature type="compositionally biased region" description="Pro residues" evidence="7">
    <location>
        <begin position="640"/>
        <end position="652"/>
    </location>
</feature>
<evidence type="ECO:0000313" key="10">
    <source>
        <dbReference type="Proteomes" id="UP000298030"/>
    </source>
</evidence>
<organism evidence="9 10">
    <name type="scientific">Coprinellus micaceus</name>
    <name type="common">Glistening ink-cap mushroom</name>
    <name type="synonym">Coprinus micaceus</name>
    <dbReference type="NCBI Taxonomy" id="71717"/>
    <lineage>
        <taxon>Eukaryota</taxon>
        <taxon>Fungi</taxon>
        <taxon>Dikarya</taxon>
        <taxon>Basidiomycota</taxon>
        <taxon>Agaricomycotina</taxon>
        <taxon>Agaricomycetes</taxon>
        <taxon>Agaricomycetidae</taxon>
        <taxon>Agaricales</taxon>
        <taxon>Agaricineae</taxon>
        <taxon>Psathyrellaceae</taxon>
        <taxon>Coprinellus</taxon>
    </lineage>
</organism>
<keyword evidence="10" id="KW-1185">Reference proteome</keyword>
<dbReference type="SUPFAM" id="SSF56112">
    <property type="entry name" value="Protein kinase-like (PK-like)"/>
    <property type="match status" value="1"/>
</dbReference>
<gene>
    <name evidence="9" type="ORF">FA13DRAFT_1728992</name>
</gene>
<keyword evidence="4 9" id="KW-0418">Kinase</keyword>
<feature type="compositionally biased region" description="Pro residues" evidence="7">
    <location>
        <begin position="617"/>
        <end position="629"/>
    </location>
</feature>
<evidence type="ECO:0000256" key="2">
    <source>
        <dbReference type="ARBA" id="ARBA00022679"/>
    </source>
</evidence>
<dbReference type="Pfam" id="PF00069">
    <property type="entry name" value="Pkinase"/>
    <property type="match status" value="1"/>
</dbReference>
<sequence length="899" mass="98387">MSSSANADDNLTWAVRPNSQLTDVEGLSDLMLGVRVGGRNQQAPSQLSALSKEYHSGGTGSDSDTIGPRRRKRSNTVSSVGYKPNLSKPTFQWMRGELLGRGSYGQVFLALNATTGELMAVKQVELPKTASDRANTHQLNVLKALKFESDTLSDLDHPNIVQYLGFEESTDNLSIFLEYVPGGSVSALLQAHGRLREEVVTSFLHQILDGLEYLHSKNIIHRDLKADNILVEPTGVCKISDFGISKKASDLHQGGRAHTMMRGTVYWMAPEVVNSNGGQGYDIKVDIWSVGCIALEMWSGRRPWSDLPMMPVMFKLFTEKSPPPVPDDIQLSALADAFRTECFYVDPQKRPHAHVLKKHAYLHLYNHTDWIFDMKDMAFSDKPPLPPPVQYSSPSHADQNRSARGVTTREGVSTIVPSRPAPRHPSTAKPSLTALKIPEYKPPHSPPKREPSRKGSQSDRSRRAALSPIRKQEAEGPRLVIITPPGSPKSKISEDAGGIGTYGLSSASAVAPPSRKGRARRYVVLNPDSESNTPSFVYTPPPLPDPNTTPSASSPNFKPSRLFEPETPTRSISTFVASGTSPPPLSSLPSSLPSAGSEPSPSPVPSSASTSMLRSPRPLPPSPAAPIPMPSTSISFKSAYPPPRYPLPPPSLPVSSSRHEGNTAYRSAHPQDHATTTIVNGKPVRRLPVISHARTLKTSTSVANLPATGSRALMKQKSVPDVSIFAFERPNTAHGSTAGSHNIRSFSLDSDPGHPPTAGQYHRRPSTAHSATPTRALPDPLKLAAQRSDKINGEQSPKKRDNRLTLRPRPEDVYEHLESWFPNHNLDQSLDIDGTTPLTPTPRSPQTEEGPSSKERKASNRKSIKMIVKEQVNRNRAEPWRLTRRQTRLWNSNVKELKG</sequence>
<feature type="compositionally biased region" description="Basic and acidic residues" evidence="7">
    <location>
        <begin position="438"/>
        <end position="462"/>
    </location>
</feature>
<dbReference type="PROSITE" id="PS00108">
    <property type="entry name" value="PROTEIN_KINASE_ST"/>
    <property type="match status" value="1"/>
</dbReference>
<dbReference type="GO" id="GO:0005524">
    <property type="term" value="F:ATP binding"/>
    <property type="evidence" value="ECO:0007669"/>
    <property type="project" value="UniProtKB-UniRule"/>
</dbReference>
<protein>
    <submittedName>
        <fullName evidence="9">Pkinase-domain-containing protein</fullName>
    </submittedName>
</protein>
<dbReference type="InterPro" id="IPR000719">
    <property type="entry name" value="Prot_kinase_dom"/>
</dbReference>
<feature type="compositionally biased region" description="Polar residues" evidence="7">
    <location>
        <begin position="733"/>
        <end position="748"/>
    </location>
</feature>
<reference evidence="9 10" key="1">
    <citation type="journal article" date="2019" name="Nat. Ecol. Evol.">
        <title>Megaphylogeny resolves global patterns of mushroom evolution.</title>
        <authorList>
            <person name="Varga T."/>
            <person name="Krizsan K."/>
            <person name="Foldi C."/>
            <person name="Dima B."/>
            <person name="Sanchez-Garcia M."/>
            <person name="Sanchez-Ramirez S."/>
            <person name="Szollosi G.J."/>
            <person name="Szarkandi J.G."/>
            <person name="Papp V."/>
            <person name="Albert L."/>
            <person name="Andreopoulos W."/>
            <person name="Angelini C."/>
            <person name="Antonin V."/>
            <person name="Barry K.W."/>
            <person name="Bougher N.L."/>
            <person name="Buchanan P."/>
            <person name="Buyck B."/>
            <person name="Bense V."/>
            <person name="Catcheside P."/>
            <person name="Chovatia M."/>
            <person name="Cooper J."/>
            <person name="Damon W."/>
            <person name="Desjardin D."/>
            <person name="Finy P."/>
            <person name="Geml J."/>
            <person name="Haridas S."/>
            <person name="Hughes K."/>
            <person name="Justo A."/>
            <person name="Karasinski D."/>
            <person name="Kautmanova I."/>
            <person name="Kiss B."/>
            <person name="Kocsube S."/>
            <person name="Kotiranta H."/>
            <person name="LaButti K.M."/>
            <person name="Lechner B.E."/>
            <person name="Liimatainen K."/>
            <person name="Lipzen A."/>
            <person name="Lukacs Z."/>
            <person name="Mihaltcheva S."/>
            <person name="Morgado L.N."/>
            <person name="Niskanen T."/>
            <person name="Noordeloos M.E."/>
            <person name="Ohm R.A."/>
            <person name="Ortiz-Santana B."/>
            <person name="Ovrebo C."/>
            <person name="Racz N."/>
            <person name="Riley R."/>
            <person name="Savchenko A."/>
            <person name="Shiryaev A."/>
            <person name="Soop K."/>
            <person name="Spirin V."/>
            <person name="Szebenyi C."/>
            <person name="Tomsovsky M."/>
            <person name="Tulloss R.E."/>
            <person name="Uehling J."/>
            <person name="Grigoriev I.V."/>
            <person name="Vagvolgyi C."/>
            <person name="Papp T."/>
            <person name="Martin F.M."/>
            <person name="Miettinen O."/>
            <person name="Hibbett D.S."/>
            <person name="Nagy L.G."/>
        </authorList>
    </citation>
    <scope>NUCLEOTIDE SEQUENCE [LARGE SCALE GENOMIC DNA]</scope>
    <source>
        <strain evidence="9 10">FP101781</strain>
    </source>
</reference>
<dbReference type="InterPro" id="IPR017441">
    <property type="entry name" value="Protein_kinase_ATP_BS"/>
</dbReference>
<feature type="compositionally biased region" description="Low complexity" evidence="7">
    <location>
        <begin position="587"/>
        <end position="616"/>
    </location>
</feature>
<dbReference type="Gene3D" id="1.10.510.10">
    <property type="entry name" value="Transferase(Phosphotransferase) domain 1"/>
    <property type="match status" value="1"/>
</dbReference>
<proteinExistence type="inferred from homology"/>
<accession>A0A4Y7TLV0</accession>
<comment type="similarity">
    <text evidence="1">Belongs to the protein kinase superfamily. STE Ser/Thr protein kinase family. MAP kinase kinase kinase subfamily.</text>
</comment>
<dbReference type="InterPro" id="IPR011009">
    <property type="entry name" value="Kinase-like_dom_sf"/>
</dbReference>
<evidence type="ECO:0000256" key="5">
    <source>
        <dbReference type="ARBA" id="ARBA00022840"/>
    </source>
</evidence>
<dbReference type="GO" id="GO:0004709">
    <property type="term" value="F:MAP kinase kinase kinase activity"/>
    <property type="evidence" value="ECO:0007669"/>
    <property type="project" value="UniProtKB-ARBA"/>
</dbReference>
<evidence type="ECO:0000256" key="4">
    <source>
        <dbReference type="ARBA" id="ARBA00022777"/>
    </source>
</evidence>
<evidence type="ECO:0000259" key="8">
    <source>
        <dbReference type="PROSITE" id="PS50011"/>
    </source>
</evidence>
<evidence type="ECO:0000313" key="9">
    <source>
        <dbReference type="EMBL" id="TEB35177.1"/>
    </source>
</evidence>
<dbReference type="PANTHER" id="PTHR48016:SF48">
    <property type="entry name" value="SERINE_THREONINE-PROTEIN KINASE BCK1_SLK1_SSP31"/>
    <property type="match status" value="1"/>
</dbReference>
<feature type="region of interest" description="Disordered" evidence="7">
    <location>
        <begin position="383"/>
        <end position="682"/>
    </location>
</feature>
<feature type="binding site" evidence="6">
    <location>
        <position position="122"/>
    </location>
    <ligand>
        <name>ATP</name>
        <dbReference type="ChEBI" id="CHEBI:30616"/>
    </ligand>
</feature>
<feature type="domain" description="Protein kinase" evidence="8">
    <location>
        <begin position="93"/>
        <end position="362"/>
    </location>
</feature>
<feature type="compositionally biased region" description="Basic and acidic residues" evidence="7">
    <location>
        <begin position="787"/>
        <end position="808"/>
    </location>
</feature>
<dbReference type="PROSITE" id="PS00107">
    <property type="entry name" value="PROTEIN_KINASE_ATP"/>
    <property type="match status" value="1"/>
</dbReference>
<name>A0A4Y7TLV0_COPMI</name>
<dbReference type="Proteomes" id="UP000298030">
    <property type="component" value="Unassembled WGS sequence"/>
</dbReference>
<feature type="region of interest" description="Disordered" evidence="7">
    <location>
        <begin position="731"/>
        <end position="808"/>
    </location>
</feature>
<feature type="region of interest" description="Disordered" evidence="7">
    <location>
        <begin position="41"/>
        <end position="83"/>
    </location>
</feature>
<dbReference type="EMBL" id="QPFP01000008">
    <property type="protein sequence ID" value="TEB35177.1"/>
    <property type="molecule type" value="Genomic_DNA"/>
</dbReference>
<dbReference type="PANTHER" id="PTHR48016">
    <property type="entry name" value="MAP KINASE KINASE KINASE SSK2-RELATED-RELATED"/>
    <property type="match status" value="1"/>
</dbReference>
<comment type="caution">
    <text evidence="9">The sequence shown here is derived from an EMBL/GenBank/DDBJ whole genome shotgun (WGS) entry which is preliminary data.</text>
</comment>
<dbReference type="STRING" id="71717.A0A4Y7TLV0"/>
<keyword evidence="2" id="KW-0808">Transferase</keyword>
<evidence type="ECO:0000256" key="6">
    <source>
        <dbReference type="PROSITE-ProRule" id="PRU10141"/>
    </source>
</evidence>
<keyword evidence="3 6" id="KW-0547">Nucleotide-binding</keyword>
<dbReference type="GO" id="GO:0000196">
    <property type="term" value="P:cell integrity MAPK cascade"/>
    <property type="evidence" value="ECO:0007669"/>
    <property type="project" value="UniProtKB-ARBA"/>
</dbReference>
<evidence type="ECO:0000256" key="7">
    <source>
        <dbReference type="SAM" id="MobiDB-lite"/>
    </source>
</evidence>
<dbReference type="FunFam" id="3.30.200.20:FF:000387">
    <property type="entry name" value="Serine/threonine-protein kinase STE11"/>
    <property type="match status" value="1"/>
</dbReference>
<dbReference type="FunFam" id="1.10.510.10:FF:000182">
    <property type="entry name" value="MAP kinase kinase kinase mkh1"/>
    <property type="match status" value="1"/>
</dbReference>
<feature type="region of interest" description="Disordered" evidence="7">
    <location>
        <begin position="824"/>
        <end position="865"/>
    </location>
</feature>
<dbReference type="OrthoDB" id="266718at2759"/>